<feature type="compositionally biased region" description="Low complexity" evidence="1">
    <location>
        <begin position="123"/>
        <end position="146"/>
    </location>
</feature>
<name>A0ABW5WD25_9PSEU</name>
<feature type="region of interest" description="Disordered" evidence="1">
    <location>
        <begin position="121"/>
        <end position="184"/>
    </location>
</feature>
<feature type="compositionally biased region" description="Basic and acidic residues" evidence="1">
    <location>
        <begin position="31"/>
        <end position="42"/>
    </location>
</feature>
<dbReference type="InterPro" id="IPR022603">
    <property type="entry name" value="DUF3152"/>
</dbReference>
<keyword evidence="2" id="KW-1133">Transmembrane helix</keyword>
<evidence type="ECO:0000259" key="3">
    <source>
        <dbReference type="Pfam" id="PF11350"/>
    </source>
</evidence>
<evidence type="ECO:0000313" key="4">
    <source>
        <dbReference type="EMBL" id="MFD2801647.1"/>
    </source>
</evidence>
<dbReference type="RefSeq" id="WP_377393338.1">
    <property type="nucleotide sequence ID" value="NZ_JBHSAN010000035.1"/>
</dbReference>
<feature type="region of interest" description="Disordered" evidence="1">
    <location>
        <begin position="356"/>
        <end position="382"/>
    </location>
</feature>
<evidence type="ECO:0000256" key="1">
    <source>
        <dbReference type="SAM" id="MobiDB-lite"/>
    </source>
</evidence>
<accession>A0ABW5WD25</accession>
<evidence type="ECO:0000256" key="2">
    <source>
        <dbReference type="SAM" id="Phobius"/>
    </source>
</evidence>
<feature type="domain" description="DUF3152" evidence="3">
    <location>
        <begin position="164"/>
        <end position="379"/>
    </location>
</feature>
<sequence length="382" mass="40494">MDRVSHGARRDGSRTGPADGGATSRARGRGARGDRASGDRYRPGTRRATGEPLRASWRPRQDADEPATGDESGTAGTDGDTPPRRRSKLRRLLSTYGWRVYAVPVLLVITALVVVDTTRTDPELGASGDSGSSGTSSTLSSGEAAGVPEQPAEQVDLNIPTAKLPEGGDYTRKGRGTWHVVPGTGRKAGDGGELYTYTVEVEDGIDPASYLGDDGFAQAVEGILSDPRSWTGTGEVSLQRVDASHPDPDFRVSLTTPDTAHRPDICGNSIPFEASCYRRDVDGENRVVINLARWVRGALAFSGDMIGYRQYAINHEVGHALGNGHEGCAQDGALAPVMMQQTFGVANDYVARLNNTPGGDQGTVPADGKVCKPNAWPNPQAR</sequence>
<proteinExistence type="predicted"/>
<keyword evidence="2" id="KW-0812">Transmembrane</keyword>
<dbReference type="EMBL" id="JBHUOF010000034">
    <property type="protein sequence ID" value="MFD2801647.1"/>
    <property type="molecule type" value="Genomic_DNA"/>
</dbReference>
<organism evidence="4 5">
    <name type="scientific">Prauserella oleivorans</name>
    <dbReference type="NCBI Taxonomy" id="1478153"/>
    <lineage>
        <taxon>Bacteria</taxon>
        <taxon>Bacillati</taxon>
        <taxon>Actinomycetota</taxon>
        <taxon>Actinomycetes</taxon>
        <taxon>Pseudonocardiales</taxon>
        <taxon>Pseudonocardiaceae</taxon>
        <taxon>Prauserella</taxon>
    </lineage>
</organism>
<feature type="transmembrane region" description="Helical" evidence="2">
    <location>
        <begin position="96"/>
        <end position="115"/>
    </location>
</feature>
<dbReference type="Pfam" id="PF11350">
    <property type="entry name" value="DUF3152"/>
    <property type="match status" value="1"/>
</dbReference>
<dbReference type="SUPFAM" id="SSF55486">
    <property type="entry name" value="Metalloproteases ('zincins'), catalytic domain"/>
    <property type="match status" value="1"/>
</dbReference>
<protein>
    <submittedName>
        <fullName evidence="4">DUF3152 domain-containing protein</fullName>
    </submittedName>
</protein>
<keyword evidence="5" id="KW-1185">Reference proteome</keyword>
<dbReference type="Proteomes" id="UP001597478">
    <property type="component" value="Unassembled WGS sequence"/>
</dbReference>
<comment type="caution">
    <text evidence="4">The sequence shown here is derived from an EMBL/GenBank/DDBJ whole genome shotgun (WGS) entry which is preliminary data.</text>
</comment>
<reference evidence="5" key="1">
    <citation type="journal article" date="2019" name="Int. J. Syst. Evol. Microbiol.">
        <title>The Global Catalogue of Microorganisms (GCM) 10K type strain sequencing project: providing services to taxonomists for standard genome sequencing and annotation.</title>
        <authorList>
            <consortium name="The Broad Institute Genomics Platform"/>
            <consortium name="The Broad Institute Genome Sequencing Center for Infectious Disease"/>
            <person name="Wu L."/>
            <person name="Ma J."/>
        </authorList>
    </citation>
    <scope>NUCLEOTIDE SEQUENCE [LARGE SCALE GENOMIC DNA]</scope>
    <source>
        <strain evidence="5">IBRC-M 10906</strain>
    </source>
</reference>
<keyword evidence="2" id="KW-0472">Membrane</keyword>
<feature type="region of interest" description="Disordered" evidence="1">
    <location>
        <begin position="1"/>
        <end position="86"/>
    </location>
</feature>
<gene>
    <name evidence="4" type="ORF">ACFS2C_19845</name>
</gene>
<feature type="compositionally biased region" description="Basic and acidic residues" evidence="1">
    <location>
        <begin position="1"/>
        <end position="13"/>
    </location>
</feature>
<evidence type="ECO:0000313" key="5">
    <source>
        <dbReference type="Proteomes" id="UP001597478"/>
    </source>
</evidence>